<dbReference type="PANTHER" id="PTHR12558">
    <property type="entry name" value="CELL DIVISION CYCLE 16,23,27"/>
    <property type="match status" value="1"/>
</dbReference>
<evidence type="ECO:0000256" key="3">
    <source>
        <dbReference type="SAM" id="SignalP"/>
    </source>
</evidence>
<dbReference type="RefSeq" id="WP_127788950.1">
    <property type="nucleotide sequence ID" value="NZ_SACL01000006.1"/>
</dbReference>
<feature type="compositionally biased region" description="Low complexity" evidence="2">
    <location>
        <begin position="26"/>
        <end position="44"/>
    </location>
</feature>
<organism evidence="4 5">
    <name type="scientific">Rhodovarius crocodyli</name>
    <dbReference type="NCBI Taxonomy" id="1979269"/>
    <lineage>
        <taxon>Bacteria</taxon>
        <taxon>Pseudomonadati</taxon>
        <taxon>Pseudomonadota</taxon>
        <taxon>Alphaproteobacteria</taxon>
        <taxon>Acetobacterales</taxon>
        <taxon>Roseomonadaceae</taxon>
        <taxon>Rhodovarius</taxon>
    </lineage>
</organism>
<dbReference type="Pfam" id="PF13432">
    <property type="entry name" value="TPR_16"/>
    <property type="match status" value="2"/>
</dbReference>
<feature type="repeat" description="TPR" evidence="1">
    <location>
        <begin position="385"/>
        <end position="418"/>
    </location>
</feature>
<dbReference type="AlphaFoldDB" id="A0A437MCV8"/>
<sequence>MPTPPSPPRILLAAAALMMAGALPATAQPSGGAAEPTTTAQAPAAPQPPAVVDPAAGLFANFLAGRVALTLGDTSQAADFLTTALRGDPDNLELLNRAFMAALLDGRPEALRIARRIPENGVALLVLMGSEAVAGRWDRAEIRVRALPRGGLTQALAPLLQAWTLAGRNQTDAALALLRPVIEHGRFRSLAALHGALIADLANRNREAERLLRISLSDQTEPTLRLAMLAAAILSRSGKPGEATRILDQVAANGDEISLAAAEPARRAILGQRGVASAVEGIAEAYVAMAGALRGQAADDQAMAMARLALRLRPNFAPAILLLSDILTDSDQNARALELLGGIRPEDALAPVALLRRAGLLDKLDRPAEAEALLREQAAALPTRPQSLVRLGDMFRRRSRFAEAAAAYDEAMARVPNPREQEWPLFYARGISRERSGNWPGAEADFLRALELSPEQPYVLNYLGYSWADQGINLDRALPMLRRAVELRPQDGNIADSLGWVLFRLGDKDGAIEWLERAVELEPRNGTINYHLGDAYWVAGRRSEAEFQWSRALTMELETGEEPAIRERLSGGLPERAWPAGLRP</sequence>
<keyword evidence="3" id="KW-0732">Signal</keyword>
<feature type="chain" id="PRO_5019272764" evidence="3">
    <location>
        <begin position="28"/>
        <end position="584"/>
    </location>
</feature>
<evidence type="ECO:0000256" key="1">
    <source>
        <dbReference type="PROSITE-ProRule" id="PRU00339"/>
    </source>
</evidence>
<name>A0A437MCV8_9PROT</name>
<feature type="signal peptide" evidence="3">
    <location>
        <begin position="1"/>
        <end position="27"/>
    </location>
</feature>
<evidence type="ECO:0000313" key="4">
    <source>
        <dbReference type="EMBL" id="RVT95465.1"/>
    </source>
</evidence>
<dbReference type="SUPFAM" id="SSF48452">
    <property type="entry name" value="TPR-like"/>
    <property type="match status" value="3"/>
</dbReference>
<accession>A0A437MCV8</accession>
<protein>
    <submittedName>
        <fullName evidence="4">Tetratricopeptide repeat protein</fullName>
    </submittedName>
</protein>
<proteinExistence type="predicted"/>
<dbReference type="PANTHER" id="PTHR12558:SF13">
    <property type="entry name" value="CELL DIVISION CYCLE PROTEIN 27 HOMOLOG"/>
    <property type="match status" value="1"/>
</dbReference>
<feature type="repeat" description="TPR" evidence="1">
    <location>
        <begin position="492"/>
        <end position="525"/>
    </location>
</feature>
<evidence type="ECO:0000256" key="2">
    <source>
        <dbReference type="SAM" id="MobiDB-lite"/>
    </source>
</evidence>
<dbReference type="SMART" id="SM00028">
    <property type="entry name" value="TPR"/>
    <property type="match status" value="8"/>
</dbReference>
<dbReference type="OrthoDB" id="9766710at2"/>
<dbReference type="PROSITE" id="PS50005">
    <property type="entry name" value="TPR"/>
    <property type="match status" value="2"/>
</dbReference>
<gene>
    <name evidence="4" type="ORF">EOD42_17965</name>
</gene>
<evidence type="ECO:0000313" key="5">
    <source>
        <dbReference type="Proteomes" id="UP000282957"/>
    </source>
</evidence>
<dbReference type="EMBL" id="SACL01000006">
    <property type="protein sequence ID" value="RVT95465.1"/>
    <property type="molecule type" value="Genomic_DNA"/>
</dbReference>
<comment type="caution">
    <text evidence="4">The sequence shown here is derived from an EMBL/GenBank/DDBJ whole genome shotgun (WGS) entry which is preliminary data.</text>
</comment>
<dbReference type="InterPro" id="IPR019734">
    <property type="entry name" value="TPR_rpt"/>
</dbReference>
<feature type="region of interest" description="Disordered" evidence="2">
    <location>
        <begin position="26"/>
        <end position="48"/>
    </location>
</feature>
<keyword evidence="1" id="KW-0802">TPR repeat</keyword>
<dbReference type="Gene3D" id="1.25.40.10">
    <property type="entry name" value="Tetratricopeptide repeat domain"/>
    <property type="match status" value="4"/>
</dbReference>
<reference evidence="4 5" key="1">
    <citation type="submission" date="2019-01" db="EMBL/GenBank/DDBJ databases">
        <authorList>
            <person name="Chen W.-M."/>
        </authorList>
    </citation>
    <scope>NUCLEOTIDE SEQUENCE [LARGE SCALE GENOMIC DNA]</scope>
    <source>
        <strain evidence="4 5">CCP-6</strain>
    </source>
</reference>
<keyword evidence="5" id="KW-1185">Reference proteome</keyword>
<dbReference type="Proteomes" id="UP000282957">
    <property type="component" value="Unassembled WGS sequence"/>
</dbReference>
<dbReference type="Pfam" id="PF13414">
    <property type="entry name" value="TPR_11"/>
    <property type="match status" value="1"/>
</dbReference>
<dbReference type="InterPro" id="IPR011990">
    <property type="entry name" value="TPR-like_helical_dom_sf"/>
</dbReference>